<dbReference type="RefSeq" id="WP_005213227.1">
    <property type="nucleotide sequence ID" value="NZ_KB291641.1"/>
</dbReference>
<dbReference type="SMART" id="SM00422">
    <property type="entry name" value="HTH_MERR"/>
    <property type="match status" value="1"/>
</dbReference>
<evidence type="ECO:0000256" key="4">
    <source>
        <dbReference type="ARBA" id="ARBA00023163"/>
    </source>
</evidence>
<sequence length="133" mass="15640">MYTPKEVCQQVGISYETLKFYCKEGLVPAVKRDKNNYRIFDEKNIAWLKGLQCLRKCGMSIKDMKLYMNYCIEGPSTIPQRKEMLNESKKSLLKKINEINECIDFIDNKQSFYDDVLDGKIEYISNLTKVENK</sequence>
<dbReference type="PROSITE" id="PS50937">
    <property type="entry name" value="HTH_MERR_2"/>
    <property type="match status" value="1"/>
</dbReference>
<evidence type="ECO:0000256" key="3">
    <source>
        <dbReference type="ARBA" id="ARBA00023125"/>
    </source>
</evidence>
<dbReference type="SUPFAM" id="SSF46955">
    <property type="entry name" value="Putative DNA-binding domain"/>
    <property type="match status" value="1"/>
</dbReference>
<dbReference type="STRING" id="545697.HMPREF0216_01671"/>
<protein>
    <submittedName>
        <fullName evidence="6">Transcriptional regulator, MerR family</fullName>
    </submittedName>
</protein>
<dbReference type="OrthoDB" id="6160at2"/>
<name>L1QG28_9CLOT</name>
<reference evidence="6 7" key="1">
    <citation type="submission" date="2012-05" db="EMBL/GenBank/DDBJ databases">
        <authorList>
            <person name="Weinstock G."/>
            <person name="Sodergren E."/>
            <person name="Lobos E.A."/>
            <person name="Fulton L."/>
            <person name="Fulton R."/>
            <person name="Courtney L."/>
            <person name="Fronick C."/>
            <person name="O'Laughlin M."/>
            <person name="Godfrey J."/>
            <person name="Wilson R.M."/>
            <person name="Miner T."/>
            <person name="Farmer C."/>
            <person name="Delehaunty K."/>
            <person name="Cordes M."/>
            <person name="Minx P."/>
            <person name="Tomlinson C."/>
            <person name="Chen J."/>
            <person name="Wollam A."/>
            <person name="Pepin K.H."/>
            <person name="Bhonagiri V."/>
            <person name="Zhang X."/>
            <person name="Suruliraj S."/>
            <person name="Warren W."/>
            <person name="Mitreva M."/>
            <person name="Mardis E.R."/>
            <person name="Wilson R.K."/>
        </authorList>
    </citation>
    <scope>NUCLEOTIDE SEQUENCE [LARGE SCALE GENOMIC DNA]</scope>
    <source>
        <strain evidence="6 7">DSM 1785</strain>
    </source>
</reference>
<keyword evidence="1" id="KW-0678">Repressor</keyword>
<dbReference type="Proteomes" id="UP000010420">
    <property type="component" value="Unassembled WGS sequence"/>
</dbReference>
<dbReference type="EMBL" id="AMEZ01000049">
    <property type="protein sequence ID" value="EKY26918.1"/>
    <property type="molecule type" value="Genomic_DNA"/>
</dbReference>
<evidence type="ECO:0000256" key="1">
    <source>
        <dbReference type="ARBA" id="ARBA00022491"/>
    </source>
</evidence>
<evidence type="ECO:0000259" key="5">
    <source>
        <dbReference type="PROSITE" id="PS50937"/>
    </source>
</evidence>
<dbReference type="PATRIC" id="fig|545697.3.peg.1645"/>
<proteinExistence type="predicted"/>
<gene>
    <name evidence="6" type="ORF">HMPREF0216_01671</name>
</gene>
<dbReference type="GO" id="GO:0003677">
    <property type="term" value="F:DNA binding"/>
    <property type="evidence" value="ECO:0007669"/>
    <property type="project" value="UniProtKB-KW"/>
</dbReference>
<keyword evidence="4" id="KW-0804">Transcription</keyword>
<dbReference type="GO" id="GO:0003700">
    <property type="term" value="F:DNA-binding transcription factor activity"/>
    <property type="evidence" value="ECO:0007669"/>
    <property type="project" value="InterPro"/>
</dbReference>
<evidence type="ECO:0000256" key="2">
    <source>
        <dbReference type="ARBA" id="ARBA00023015"/>
    </source>
</evidence>
<keyword evidence="2" id="KW-0805">Transcription regulation</keyword>
<dbReference type="eggNOG" id="COG0789">
    <property type="taxonomic scope" value="Bacteria"/>
</dbReference>
<keyword evidence="3" id="KW-0238">DNA-binding</keyword>
<dbReference type="Pfam" id="PF13411">
    <property type="entry name" value="MerR_1"/>
    <property type="match status" value="1"/>
</dbReference>
<dbReference type="Gene3D" id="1.10.1660.10">
    <property type="match status" value="1"/>
</dbReference>
<dbReference type="AlphaFoldDB" id="L1QG28"/>
<comment type="caution">
    <text evidence="6">The sequence shown here is derived from an EMBL/GenBank/DDBJ whole genome shotgun (WGS) entry which is preliminary data.</text>
</comment>
<dbReference type="PANTHER" id="PTHR30204:SF69">
    <property type="entry name" value="MERR-FAMILY TRANSCRIPTIONAL REGULATOR"/>
    <property type="match status" value="1"/>
</dbReference>
<dbReference type="HOGENOM" id="CLU_060077_8_0_9"/>
<evidence type="ECO:0000313" key="7">
    <source>
        <dbReference type="Proteomes" id="UP000010420"/>
    </source>
</evidence>
<organism evidence="6 7">
    <name type="scientific">Clostridium celatum DSM 1785</name>
    <dbReference type="NCBI Taxonomy" id="545697"/>
    <lineage>
        <taxon>Bacteria</taxon>
        <taxon>Bacillati</taxon>
        <taxon>Bacillota</taxon>
        <taxon>Clostridia</taxon>
        <taxon>Eubacteriales</taxon>
        <taxon>Clostridiaceae</taxon>
        <taxon>Clostridium</taxon>
    </lineage>
</organism>
<dbReference type="InterPro" id="IPR047057">
    <property type="entry name" value="MerR_fam"/>
</dbReference>
<dbReference type="InterPro" id="IPR009061">
    <property type="entry name" value="DNA-bd_dom_put_sf"/>
</dbReference>
<keyword evidence="7" id="KW-1185">Reference proteome</keyword>
<dbReference type="CDD" id="cd01109">
    <property type="entry name" value="HTH_YyaN"/>
    <property type="match status" value="1"/>
</dbReference>
<dbReference type="InterPro" id="IPR000551">
    <property type="entry name" value="MerR-type_HTH_dom"/>
</dbReference>
<evidence type="ECO:0000313" key="6">
    <source>
        <dbReference type="EMBL" id="EKY26918.1"/>
    </source>
</evidence>
<dbReference type="PANTHER" id="PTHR30204">
    <property type="entry name" value="REDOX-CYCLING DRUG-SENSING TRANSCRIPTIONAL ACTIVATOR SOXR"/>
    <property type="match status" value="1"/>
</dbReference>
<feature type="domain" description="HTH merR-type" evidence="5">
    <location>
        <begin position="1"/>
        <end position="70"/>
    </location>
</feature>
<accession>L1QG28</accession>